<evidence type="ECO:0000313" key="2">
    <source>
        <dbReference type="Proteomes" id="UP000053599"/>
    </source>
</evidence>
<dbReference type="EMBL" id="KN846954">
    <property type="protein sequence ID" value="KIV77274.1"/>
    <property type="molecule type" value="Genomic_DNA"/>
</dbReference>
<dbReference type="Proteomes" id="UP000053599">
    <property type="component" value="Unassembled WGS sequence"/>
</dbReference>
<evidence type="ECO:0000313" key="1">
    <source>
        <dbReference type="EMBL" id="KIV77274.1"/>
    </source>
</evidence>
<accession>A0A0D1Y8Y5</accession>
<dbReference type="AlphaFoldDB" id="A0A0D1Y8Y5"/>
<protein>
    <submittedName>
        <fullName evidence="1">Uncharacterized protein</fullName>
    </submittedName>
</protein>
<reference evidence="1 2" key="1">
    <citation type="submission" date="2015-01" db="EMBL/GenBank/DDBJ databases">
        <title>The Genome Sequence of Exophiala sideris CBS121828.</title>
        <authorList>
            <consortium name="The Broad Institute Genomics Platform"/>
            <person name="Cuomo C."/>
            <person name="de Hoog S."/>
            <person name="Gorbushina A."/>
            <person name="Stielow B."/>
            <person name="Teixiera M."/>
            <person name="Abouelleil A."/>
            <person name="Chapman S.B."/>
            <person name="Priest M."/>
            <person name="Young S.K."/>
            <person name="Wortman J."/>
            <person name="Nusbaum C."/>
            <person name="Birren B."/>
        </authorList>
    </citation>
    <scope>NUCLEOTIDE SEQUENCE [LARGE SCALE GENOMIC DNA]</scope>
    <source>
        <strain evidence="1 2">CBS 121828</strain>
    </source>
</reference>
<sequence length="278" mass="31693">MNEYDGPATRTRSCQQLEKQAATEDKLKKRRVPAKVVDKFVDVVNAKRLRDGLDSIQVSQGRRKCAFTQMTAFEGKKCQIRILICNEQQLVIWKWLEAVMSLSAASNQHWEAYLRRETVAAKDHAYLVPRIAQHFKKADKKCKRDQKQSHLDNVVTTALVTDTSKLPMPGHDILVPYLKKMSMDRDELGQAPVVLDYDKNRPVFVDLSGPGLRRPLDKSDIESIWKWCHGYCSSLSASTRLDDKEAQFACREYKNALTRYPELSSFLGVIVLGDFGDA</sequence>
<name>A0A0D1Y8Y5_9EURO</name>
<gene>
    <name evidence="1" type="ORF">PV11_09085</name>
</gene>
<proteinExistence type="predicted"/>
<dbReference type="HOGENOM" id="CLU_1001270_0_0_1"/>
<organism evidence="1 2">
    <name type="scientific">Exophiala sideris</name>
    <dbReference type="NCBI Taxonomy" id="1016849"/>
    <lineage>
        <taxon>Eukaryota</taxon>
        <taxon>Fungi</taxon>
        <taxon>Dikarya</taxon>
        <taxon>Ascomycota</taxon>
        <taxon>Pezizomycotina</taxon>
        <taxon>Eurotiomycetes</taxon>
        <taxon>Chaetothyriomycetidae</taxon>
        <taxon>Chaetothyriales</taxon>
        <taxon>Herpotrichiellaceae</taxon>
        <taxon>Exophiala</taxon>
    </lineage>
</organism>